<dbReference type="CDD" id="cd20071">
    <property type="entry name" value="SET_SMYD"/>
    <property type="match status" value="1"/>
</dbReference>
<organism evidence="2 3">
    <name type="scientific">Wickerhamomyces anomalus (strain ATCC 58044 / CBS 1984 / NCYC 433 / NRRL Y-366-8)</name>
    <name type="common">Yeast</name>
    <name type="synonym">Hansenula anomala</name>
    <dbReference type="NCBI Taxonomy" id="683960"/>
    <lineage>
        <taxon>Eukaryota</taxon>
        <taxon>Fungi</taxon>
        <taxon>Dikarya</taxon>
        <taxon>Ascomycota</taxon>
        <taxon>Saccharomycotina</taxon>
        <taxon>Saccharomycetes</taxon>
        <taxon>Phaffomycetales</taxon>
        <taxon>Wickerhamomycetaceae</taxon>
        <taxon>Wickerhamomyces</taxon>
    </lineage>
</organism>
<dbReference type="Pfam" id="PF00856">
    <property type="entry name" value="SET"/>
    <property type="match status" value="1"/>
</dbReference>
<dbReference type="Proteomes" id="UP000094112">
    <property type="component" value="Unassembled WGS sequence"/>
</dbReference>
<dbReference type="Gene3D" id="1.10.220.160">
    <property type="match status" value="1"/>
</dbReference>
<accession>A0A1E3P2P8</accession>
<evidence type="ECO:0000313" key="2">
    <source>
        <dbReference type="EMBL" id="ODQ59675.1"/>
    </source>
</evidence>
<keyword evidence="3" id="KW-1185">Reference proteome</keyword>
<dbReference type="GeneID" id="30202838"/>
<name>A0A1E3P2P8_WICAA</name>
<gene>
    <name evidence="2" type="ORF">WICANDRAFT_83774</name>
</gene>
<dbReference type="PANTHER" id="PTHR12197">
    <property type="entry name" value="HISTONE-LYSINE N-METHYLTRANSFERASE SMYD"/>
    <property type="match status" value="1"/>
</dbReference>
<dbReference type="RefSeq" id="XP_019038882.1">
    <property type="nucleotide sequence ID" value="XM_019185592.1"/>
</dbReference>
<dbReference type="STRING" id="683960.A0A1E3P2P8"/>
<feature type="domain" description="SET" evidence="1">
    <location>
        <begin position="10"/>
        <end position="324"/>
    </location>
</feature>
<dbReference type="PANTHER" id="PTHR12197:SF294">
    <property type="entry name" value="POTENTIAL PROTEIN LYSINE METHYLTRANSFERASE SET6"/>
    <property type="match status" value="1"/>
</dbReference>
<proteinExistence type="predicted"/>
<sequence length="370" mass="43672">MTLEINGQPTNINISDYFEVRQTQYGRACFAKKDIPKGVDVLVSNTPFTHVILHEFRKEVCASCFHYEFGKYCKVKISSLPNMTKKNFKGAGLWFCSESCKETWLQYDNTGELTEAFETFLEYFQMKAKTQIEETDYSPKITQEFIENYWKDINEWDEKITKMKKSKTYSKLPFLNEDEYTGARFIIHALFDIYKKHESLPLFNELQSNELQKTSRFPVLLRSQGLIYQFLRIVLPDYLQPFLTTDSLRMIFGREYGNSFGIWQLVDEGSNENKEFLGYCLFPEASFFNHSCSPNLKKFRKGNRMIFQTTKDVETGQQMCIDYFHILDEPLLVRQQTLSKNWFFDCACDRCSKELKTENCQVKPPLEQIY</sequence>
<reference evidence="2 3" key="1">
    <citation type="journal article" date="2016" name="Proc. Natl. Acad. Sci. U.S.A.">
        <title>Comparative genomics of biotechnologically important yeasts.</title>
        <authorList>
            <person name="Riley R."/>
            <person name="Haridas S."/>
            <person name="Wolfe K.H."/>
            <person name="Lopes M.R."/>
            <person name="Hittinger C.T."/>
            <person name="Goeker M."/>
            <person name="Salamov A.A."/>
            <person name="Wisecaver J.H."/>
            <person name="Long T.M."/>
            <person name="Calvey C.H."/>
            <person name="Aerts A.L."/>
            <person name="Barry K.W."/>
            <person name="Choi C."/>
            <person name="Clum A."/>
            <person name="Coughlan A.Y."/>
            <person name="Deshpande S."/>
            <person name="Douglass A.P."/>
            <person name="Hanson S.J."/>
            <person name="Klenk H.-P."/>
            <person name="LaButti K.M."/>
            <person name="Lapidus A."/>
            <person name="Lindquist E.A."/>
            <person name="Lipzen A.M."/>
            <person name="Meier-Kolthoff J.P."/>
            <person name="Ohm R.A."/>
            <person name="Otillar R.P."/>
            <person name="Pangilinan J.L."/>
            <person name="Peng Y."/>
            <person name="Rokas A."/>
            <person name="Rosa C.A."/>
            <person name="Scheuner C."/>
            <person name="Sibirny A.A."/>
            <person name="Slot J.C."/>
            <person name="Stielow J.B."/>
            <person name="Sun H."/>
            <person name="Kurtzman C.P."/>
            <person name="Blackwell M."/>
            <person name="Grigoriev I.V."/>
            <person name="Jeffries T.W."/>
        </authorList>
    </citation>
    <scope>NUCLEOTIDE SEQUENCE [LARGE SCALE GENOMIC DNA]</scope>
    <source>
        <strain evidence="3">ATCC 58044 / CBS 1984 / NCYC 433 / NRRL Y-366-8</strain>
    </source>
</reference>
<dbReference type="PROSITE" id="PS50280">
    <property type="entry name" value="SET"/>
    <property type="match status" value="1"/>
</dbReference>
<evidence type="ECO:0000313" key="3">
    <source>
        <dbReference type="Proteomes" id="UP000094112"/>
    </source>
</evidence>
<dbReference type="InterPro" id="IPR050869">
    <property type="entry name" value="H3K4_H4K5_MeTrfase"/>
</dbReference>
<dbReference type="AlphaFoldDB" id="A0A1E3P2P8"/>
<dbReference type="GO" id="GO:0005634">
    <property type="term" value="C:nucleus"/>
    <property type="evidence" value="ECO:0007669"/>
    <property type="project" value="TreeGrafter"/>
</dbReference>
<dbReference type="SUPFAM" id="SSF82199">
    <property type="entry name" value="SET domain"/>
    <property type="match status" value="1"/>
</dbReference>
<dbReference type="EMBL" id="KV454210">
    <property type="protein sequence ID" value="ODQ59675.1"/>
    <property type="molecule type" value="Genomic_DNA"/>
</dbReference>
<dbReference type="Gene3D" id="2.170.270.10">
    <property type="entry name" value="SET domain"/>
    <property type="match status" value="1"/>
</dbReference>
<dbReference type="Gene3D" id="6.10.140.2220">
    <property type="match status" value="1"/>
</dbReference>
<dbReference type="InterPro" id="IPR001214">
    <property type="entry name" value="SET_dom"/>
</dbReference>
<evidence type="ECO:0000259" key="1">
    <source>
        <dbReference type="PROSITE" id="PS50280"/>
    </source>
</evidence>
<dbReference type="InterPro" id="IPR046341">
    <property type="entry name" value="SET_dom_sf"/>
</dbReference>
<protein>
    <recommendedName>
        <fullName evidence="1">SET domain-containing protein</fullName>
    </recommendedName>
</protein>
<dbReference type="OrthoDB" id="1028014at2759"/>